<gene>
    <name evidence="4" type="ORF">A5677_12345</name>
</gene>
<evidence type="ECO:0000313" key="5">
    <source>
        <dbReference type="Proteomes" id="UP000092683"/>
    </source>
</evidence>
<feature type="domain" description="MEDS" evidence="3">
    <location>
        <begin position="22"/>
        <end position="167"/>
    </location>
</feature>
<dbReference type="InterPro" id="IPR003594">
    <property type="entry name" value="HATPase_dom"/>
</dbReference>
<dbReference type="InterPro" id="IPR036890">
    <property type="entry name" value="HATPase_C_sf"/>
</dbReference>
<proteinExistence type="predicted"/>
<organism evidence="4 5">
    <name type="scientific">Mycobacterium malmoense</name>
    <dbReference type="NCBI Taxonomy" id="1780"/>
    <lineage>
        <taxon>Bacteria</taxon>
        <taxon>Bacillati</taxon>
        <taxon>Actinomycetota</taxon>
        <taxon>Actinomycetes</taxon>
        <taxon>Mycobacteriales</taxon>
        <taxon>Mycobacteriaceae</taxon>
        <taxon>Mycobacterium</taxon>
    </lineage>
</organism>
<keyword evidence="1" id="KW-0808">Transferase</keyword>
<reference evidence="4 5" key="1">
    <citation type="submission" date="2016-06" db="EMBL/GenBank/DDBJ databases">
        <authorList>
            <person name="Kjaerup R.B."/>
            <person name="Dalgaard T.S."/>
            <person name="Juul-Madsen H.R."/>
        </authorList>
    </citation>
    <scope>NUCLEOTIDE SEQUENCE [LARGE SCALE GENOMIC DNA]</scope>
    <source>
        <strain evidence="4 5">E3012</strain>
    </source>
</reference>
<dbReference type="PANTHER" id="PTHR35526:SF3">
    <property type="entry name" value="ANTI-SIGMA-F FACTOR RSBW"/>
    <property type="match status" value="1"/>
</dbReference>
<dbReference type="EMBL" id="MBEE01000025">
    <property type="protein sequence ID" value="OCB61949.1"/>
    <property type="molecule type" value="Genomic_DNA"/>
</dbReference>
<dbReference type="AlphaFoldDB" id="A0A1B9DDR7"/>
<dbReference type="InterPro" id="IPR047718">
    <property type="entry name" value="RsbA-like_anti_sig"/>
</dbReference>
<protein>
    <submittedName>
        <fullName evidence="4">Regulator of Sig8</fullName>
    </submittedName>
</protein>
<feature type="domain" description="Histidine kinase/HSP90-like ATPase" evidence="2">
    <location>
        <begin position="209"/>
        <end position="318"/>
    </location>
</feature>
<dbReference type="Pfam" id="PF14417">
    <property type="entry name" value="MEDS"/>
    <property type="match status" value="1"/>
</dbReference>
<dbReference type="GO" id="GO:0004674">
    <property type="term" value="F:protein serine/threonine kinase activity"/>
    <property type="evidence" value="ECO:0007669"/>
    <property type="project" value="UniProtKB-KW"/>
</dbReference>
<evidence type="ECO:0000313" key="4">
    <source>
        <dbReference type="EMBL" id="OCB61949.1"/>
    </source>
</evidence>
<evidence type="ECO:0000256" key="1">
    <source>
        <dbReference type="ARBA" id="ARBA00022527"/>
    </source>
</evidence>
<dbReference type="InterPro" id="IPR025847">
    <property type="entry name" value="MEDS_domain"/>
</dbReference>
<evidence type="ECO:0000259" key="2">
    <source>
        <dbReference type="Pfam" id="PF13581"/>
    </source>
</evidence>
<dbReference type="Proteomes" id="UP000092683">
    <property type="component" value="Unassembled WGS sequence"/>
</dbReference>
<dbReference type="OrthoDB" id="4088450at2"/>
<comment type="caution">
    <text evidence="4">The sequence shown here is derived from an EMBL/GenBank/DDBJ whole genome shotgun (WGS) entry which is preliminary data.</text>
</comment>
<accession>A0A1B9DDR7</accession>
<dbReference type="CDD" id="cd16936">
    <property type="entry name" value="HATPase_RsbW-like"/>
    <property type="match status" value="1"/>
</dbReference>
<keyword evidence="1" id="KW-0418">Kinase</keyword>
<dbReference type="NCBIfam" id="NF041045">
    <property type="entry name" value="RsbA_anti_sig"/>
    <property type="match status" value="1"/>
</dbReference>
<dbReference type="SUPFAM" id="SSF55874">
    <property type="entry name" value="ATPase domain of HSP90 chaperone/DNA topoisomerase II/histidine kinase"/>
    <property type="match status" value="1"/>
</dbReference>
<dbReference type="InterPro" id="IPR050267">
    <property type="entry name" value="Anti-sigma-factor_SerPK"/>
</dbReference>
<sequence length="330" mass="35552">MIESESAGVTAGTDIGRLGFVHSALIYRSQQEYLDSVTRFVSDGLAMDEAVMVAVPPDKLALLHDALGTGGESPERLRMVDITEAARNPSRFMAMEGCFVDDHPDRRVRIVSQLAWPGRTDEELVACVEHEALINGAMDGYQVTGLCLYDGSRLGEDMLGDARATHPLLWSGDALQRSADYAPDAALQRCNRPLPANPGAVTYLVKKSTDLSPARSFATNYAGWIGLSPDGIEDLQLVATELASNSLMYTDGACQLAFWRDDGYLVCEARDTGCFEDPLVGRMDPGPCGPASRGLYLVNAISDLVRTHTTPSGTTIQAYLRFEPSAGPTG</sequence>
<dbReference type="Gene3D" id="3.30.565.10">
    <property type="entry name" value="Histidine kinase-like ATPase, C-terminal domain"/>
    <property type="match status" value="1"/>
</dbReference>
<keyword evidence="1" id="KW-0723">Serine/threonine-protein kinase</keyword>
<dbReference type="PANTHER" id="PTHR35526">
    <property type="entry name" value="ANTI-SIGMA-F FACTOR RSBW-RELATED"/>
    <property type="match status" value="1"/>
</dbReference>
<dbReference type="RefSeq" id="WP_065478628.1">
    <property type="nucleotide sequence ID" value="NZ_MBEE01000025.1"/>
</dbReference>
<name>A0A1B9DDR7_MYCMA</name>
<dbReference type="Pfam" id="PF13581">
    <property type="entry name" value="HATPase_c_2"/>
    <property type="match status" value="1"/>
</dbReference>
<evidence type="ECO:0000259" key="3">
    <source>
        <dbReference type="Pfam" id="PF14417"/>
    </source>
</evidence>